<evidence type="ECO:0000313" key="2">
    <source>
        <dbReference type="EMBL" id="PKU23022.1"/>
    </source>
</evidence>
<feature type="signal peptide" evidence="1">
    <location>
        <begin position="1"/>
        <end position="23"/>
    </location>
</feature>
<gene>
    <name evidence="2" type="ORF">CWS72_18465</name>
</gene>
<name>A0A2N3PRL7_9PROT</name>
<dbReference type="Proteomes" id="UP000233293">
    <property type="component" value="Unassembled WGS sequence"/>
</dbReference>
<proteinExistence type="predicted"/>
<evidence type="ECO:0000313" key="3">
    <source>
        <dbReference type="Proteomes" id="UP000233293"/>
    </source>
</evidence>
<feature type="chain" id="PRO_5014762251" evidence="1">
    <location>
        <begin position="24"/>
        <end position="135"/>
    </location>
</feature>
<dbReference type="AlphaFoldDB" id="A0A2N3PRL7"/>
<accession>A0A2N3PRL7</accession>
<sequence>MRIIIASLVLGPLLLIGGTAADAGTSVFPIESAPVKIAARADSSADREGFVQRARERTAEWQQKLQILNDKAAANGSAAGTAAEEDLHKAWIKIEAASHRLEDASDEEWQDAKTAFETASHELADTWHRRYPADK</sequence>
<keyword evidence="3" id="KW-1185">Reference proteome</keyword>
<organism evidence="2 3">
    <name type="scientific">Telmatospirillum siberiense</name>
    <dbReference type="NCBI Taxonomy" id="382514"/>
    <lineage>
        <taxon>Bacteria</taxon>
        <taxon>Pseudomonadati</taxon>
        <taxon>Pseudomonadota</taxon>
        <taxon>Alphaproteobacteria</taxon>
        <taxon>Rhodospirillales</taxon>
        <taxon>Rhodospirillaceae</taxon>
        <taxon>Telmatospirillum</taxon>
    </lineage>
</organism>
<keyword evidence="1" id="KW-0732">Signal</keyword>
<protein>
    <submittedName>
        <fullName evidence="2">Uncharacterized protein</fullName>
    </submittedName>
</protein>
<reference evidence="3" key="1">
    <citation type="submission" date="2017-12" db="EMBL/GenBank/DDBJ databases">
        <title>Draft genome sequence of Telmatospirillum siberiense 26-4b1T, an acidotolerant peatland alphaproteobacterium potentially involved in sulfur cycling.</title>
        <authorList>
            <person name="Hausmann B."/>
            <person name="Pjevac P."/>
            <person name="Schreck K."/>
            <person name="Herbold C.W."/>
            <person name="Daims H."/>
            <person name="Wagner M."/>
            <person name="Pester M."/>
            <person name="Loy A."/>
        </authorList>
    </citation>
    <scope>NUCLEOTIDE SEQUENCE [LARGE SCALE GENOMIC DNA]</scope>
    <source>
        <strain evidence="3">26-4b1</strain>
    </source>
</reference>
<evidence type="ECO:0000256" key="1">
    <source>
        <dbReference type="SAM" id="SignalP"/>
    </source>
</evidence>
<dbReference type="RefSeq" id="WP_101252110.1">
    <property type="nucleotide sequence ID" value="NZ_PIUM01000024.1"/>
</dbReference>
<comment type="caution">
    <text evidence="2">The sequence shown here is derived from an EMBL/GenBank/DDBJ whole genome shotgun (WGS) entry which is preliminary data.</text>
</comment>
<dbReference type="EMBL" id="PIUM01000024">
    <property type="protein sequence ID" value="PKU23022.1"/>
    <property type="molecule type" value="Genomic_DNA"/>
</dbReference>